<reference evidence="1 2" key="1">
    <citation type="submission" date="2020-08" db="EMBL/GenBank/DDBJ databases">
        <title>Genomic Encyclopedia of Type Strains, Phase III (KMG-III): the genomes of soil and plant-associated and newly described type strains.</title>
        <authorList>
            <person name="Whitman W."/>
        </authorList>
    </citation>
    <scope>NUCLEOTIDE SEQUENCE [LARGE SCALE GENOMIC DNA]</scope>
    <source>
        <strain evidence="1 2">CECT 3313</strain>
    </source>
</reference>
<proteinExistence type="predicted"/>
<dbReference type="AlphaFoldDB" id="A0A7W9Q2C3"/>
<comment type="caution">
    <text evidence="1">The sequence shown here is derived from an EMBL/GenBank/DDBJ whole genome shotgun (WGS) entry which is preliminary data.</text>
</comment>
<accession>A0A7W9Q2C3</accession>
<dbReference type="RefSeq" id="WP_184974575.1">
    <property type="nucleotide sequence ID" value="NZ_BAAAWF010000040.1"/>
</dbReference>
<dbReference type="Proteomes" id="UP000585836">
    <property type="component" value="Unassembled WGS sequence"/>
</dbReference>
<protein>
    <submittedName>
        <fullName evidence="1">Uncharacterized protein</fullName>
    </submittedName>
</protein>
<gene>
    <name evidence="1" type="ORF">FHS34_007858</name>
</gene>
<name>A0A7W9Q2C3_9ACTN</name>
<organism evidence="1 2">
    <name type="scientific">Streptomyces echinatus</name>
    <dbReference type="NCBI Taxonomy" id="67293"/>
    <lineage>
        <taxon>Bacteria</taxon>
        <taxon>Bacillati</taxon>
        <taxon>Actinomycetota</taxon>
        <taxon>Actinomycetes</taxon>
        <taxon>Kitasatosporales</taxon>
        <taxon>Streptomycetaceae</taxon>
        <taxon>Streptomyces</taxon>
    </lineage>
</organism>
<keyword evidence="2" id="KW-1185">Reference proteome</keyword>
<evidence type="ECO:0000313" key="2">
    <source>
        <dbReference type="Proteomes" id="UP000585836"/>
    </source>
</evidence>
<dbReference type="EMBL" id="JACHJK010000024">
    <property type="protein sequence ID" value="MBB5932348.1"/>
    <property type="molecule type" value="Genomic_DNA"/>
</dbReference>
<evidence type="ECO:0000313" key="1">
    <source>
        <dbReference type="EMBL" id="MBB5932348.1"/>
    </source>
</evidence>
<sequence>MTAARKIATPVTLARELAIEWQLIDPDTPPAPTPIQRALDILRPHLAWDHRYRETP</sequence>